<evidence type="ECO:0000256" key="3">
    <source>
        <dbReference type="ARBA" id="ARBA00022525"/>
    </source>
</evidence>
<evidence type="ECO:0008006" key="8">
    <source>
        <dbReference type="Google" id="ProtNLM"/>
    </source>
</evidence>
<dbReference type="AlphaFoldDB" id="A0AA88TNF3"/>
<comment type="caution">
    <text evidence="6">The sequence shown here is derived from an EMBL/GenBank/DDBJ whole genome shotgun (WGS) entry which is preliminary data.</text>
</comment>
<sequence length="172" mass="19032">MKYLALVLVFCAFVSLSDSACFTDLLKQGAKQCVDRYDKSRHPVGSKWINGKCVSCTCSPGRMQCCDAIGPVTSITKGCTVKPVSLHYGSVAGLSKHRYKEMPWVKQTLRCTLQAAPHYLNACGQRLHSSRMGRAFLKTEGCIVKYDYKACTFDVFHPEDPTVKCSYSVAAK</sequence>
<dbReference type="Gene3D" id="2.60.40.1900">
    <property type="entry name" value="Beta-microseminoprotein (PSP94) domain"/>
    <property type="match status" value="1"/>
</dbReference>
<comment type="subcellular location">
    <subcellularLocation>
        <location evidence="1">Secreted</location>
    </subcellularLocation>
</comment>
<comment type="similarity">
    <text evidence="2">Belongs to the beta-microseminoprotein family.</text>
</comment>
<dbReference type="PANTHER" id="PTHR10500:SF7">
    <property type="entry name" value="BETA-MICROSEMINOPROTEIN"/>
    <property type="match status" value="1"/>
</dbReference>
<accession>A0AA88TNF3</accession>
<keyword evidence="4" id="KW-1015">Disulfide bond</keyword>
<evidence type="ECO:0000313" key="6">
    <source>
        <dbReference type="EMBL" id="KAK2899009.1"/>
    </source>
</evidence>
<proteinExistence type="inferred from homology"/>
<gene>
    <name evidence="6" type="ORF">Q8A67_010427</name>
</gene>
<dbReference type="GO" id="GO:0005576">
    <property type="term" value="C:extracellular region"/>
    <property type="evidence" value="ECO:0007669"/>
    <property type="project" value="UniProtKB-SubCell"/>
</dbReference>
<evidence type="ECO:0000313" key="7">
    <source>
        <dbReference type="Proteomes" id="UP001187343"/>
    </source>
</evidence>
<feature type="signal peptide" evidence="5">
    <location>
        <begin position="1"/>
        <end position="19"/>
    </location>
</feature>
<keyword evidence="7" id="KW-1185">Reference proteome</keyword>
<dbReference type="EMBL" id="JAUYZG010000009">
    <property type="protein sequence ID" value="KAK2899009.1"/>
    <property type="molecule type" value="Genomic_DNA"/>
</dbReference>
<evidence type="ECO:0000256" key="4">
    <source>
        <dbReference type="ARBA" id="ARBA00023157"/>
    </source>
</evidence>
<dbReference type="InterPro" id="IPR008735">
    <property type="entry name" value="PSP94"/>
</dbReference>
<keyword evidence="3" id="KW-0964">Secreted</keyword>
<protein>
    <recommendedName>
        <fullName evidence="8">Beta-microseminoprotein</fullName>
    </recommendedName>
</protein>
<evidence type="ECO:0000256" key="2">
    <source>
        <dbReference type="ARBA" id="ARBA00010352"/>
    </source>
</evidence>
<name>A0AA88TNF3_9TELE</name>
<evidence type="ECO:0000256" key="1">
    <source>
        <dbReference type="ARBA" id="ARBA00004613"/>
    </source>
</evidence>
<keyword evidence="5" id="KW-0732">Signal</keyword>
<reference evidence="6" key="1">
    <citation type="submission" date="2023-08" db="EMBL/GenBank/DDBJ databases">
        <title>Chromosome-level Genome Assembly of mud carp (Cirrhinus molitorella).</title>
        <authorList>
            <person name="Liu H."/>
        </authorList>
    </citation>
    <scope>NUCLEOTIDE SEQUENCE</scope>
    <source>
        <strain evidence="6">Prfri</strain>
        <tissue evidence="6">Muscle</tissue>
    </source>
</reference>
<evidence type="ECO:0000256" key="5">
    <source>
        <dbReference type="SAM" id="SignalP"/>
    </source>
</evidence>
<dbReference type="Proteomes" id="UP001187343">
    <property type="component" value="Unassembled WGS sequence"/>
</dbReference>
<dbReference type="Pfam" id="PF05825">
    <property type="entry name" value="PSP94"/>
    <property type="match status" value="1"/>
</dbReference>
<dbReference type="PANTHER" id="PTHR10500">
    <property type="entry name" value="BETA-MICROSEMINOPROTEIN"/>
    <property type="match status" value="1"/>
</dbReference>
<feature type="chain" id="PRO_5041675948" description="Beta-microseminoprotein" evidence="5">
    <location>
        <begin position="20"/>
        <end position="172"/>
    </location>
</feature>
<organism evidence="6 7">
    <name type="scientific">Cirrhinus molitorella</name>
    <name type="common">mud carp</name>
    <dbReference type="NCBI Taxonomy" id="172907"/>
    <lineage>
        <taxon>Eukaryota</taxon>
        <taxon>Metazoa</taxon>
        <taxon>Chordata</taxon>
        <taxon>Craniata</taxon>
        <taxon>Vertebrata</taxon>
        <taxon>Euteleostomi</taxon>
        <taxon>Actinopterygii</taxon>
        <taxon>Neopterygii</taxon>
        <taxon>Teleostei</taxon>
        <taxon>Ostariophysi</taxon>
        <taxon>Cypriniformes</taxon>
        <taxon>Cyprinidae</taxon>
        <taxon>Labeoninae</taxon>
        <taxon>Labeonini</taxon>
        <taxon>Cirrhinus</taxon>
    </lineage>
</organism>